<dbReference type="NCBIfam" id="TIGR00172">
    <property type="entry name" value="maf"/>
    <property type="match status" value="1"/>
</dbReference>
<dbReference type="Pfam" id="PF02545">
    <property type="entry name" value="Maf"/>
    <property type="match status" value="1"/>
</dbReference>
<organism evidence="5 6">
    <name type="scientific">Candidatus Aphodenecus pullistercoris</name>
    <dbReference type="NCBI Taxonomy" id="2840669"/>
    <lineage>
        <taxon>Bacteria</taxon>
        <taxon>Pseudomonadati</taxon>
        <taxon>Spirochaetota</taxon>
        <taxon>Spirochaetia</taxon>
        <taxon>Spirochaetales</taxon>
        <taxon>Candidatus Aphodenecus</taxon>
    </lineage>
</organism>
<dbReference type="PANTHER" id="PTHR43213">
    <property type="entry name" value="BIFUNCTIONAL DTTP/UTP PYROPHOSPHATASE/METHYLTRANSFERASE PROTEIN-RELATED"/>
    <property type="match status" value="1"/>
</dbReference>
<protein>
    <recommendedName>
        <fullName evidence="4">Nucleoside triphosphate pyrophosphatase</fullName>
        <ecNumber evidence="4">3.6.1.9</ecNumber>
    </recommendedName>
    <alternativeName>
        <fullName evidence="4">Nucleotide pyrophosphatase</fullName>
        <shortName evidence="4">Nucleotide PPase</shortName>
    </alternativeName>
</protein>
<comment type="catalytic activity">
    <reaction evidence="4">
        <text>a ribonucleoside 5'-triphosphate + H2O = a ribonucleoside 5'-phosphate + diphosphate + H(+)</text>
        <dbReference type="Rhea" id="RHEA:23996"/>
        <dbReference type="ChEBI" id="CHEBI:15377"/>
        <dbReference type="ChEBI" id="CHEBI:15378"/>
        <dbReference type="ChEBI" id="CHEBI:33019"/>
        <dbReference type="ChEBI" id="CHEBI:58043"/>
        <dbReference type="ChEBI" id="CHEBI:61557"/>
        <dbReference type="EC" id="3.6.1.9"/>
    </reaction>
</comment>
<evidence type="ECO:0000256" key="2">
    <source>
        <dbReference type="ARBA" id="ARBA00022801"/>
    </source>
</evidence>
<name>A0A9D9HAY9_9SPIR</name>
<feature type="active site" description="Proton acceptor" evidence="4">
    <location>
        <position position="90"/>
    </location>
</feature>
<comment type="caution">
    <text evidence="5">The sequence shown here is derived from an EMBL/GenBank/DDBJ whole genome shotgun (WGS) entry which is preliminary data.</text>
</comment>
<evidence type="ECO:0000256" key="1">
    <source>
        <dbReference type="ARBA" id="ARBA00001968"/>
    </source>
</evidence>
<evidence type="ECO:0000313" key="5">
    <source>
        <dbReference type="EMBL" id="MBO8443358.1"/>
    </source>
</evidence>
<gene>
    <name evidence="5" type="primary">maf</name>
    <name evidence="5" type="ORF">IAC42_06320</name>
</gene>
<comment type="subcellular location">
    <subcellularLocation>
        <location evidence="4">Cytoplasm</location>
    </subcellularLocation>
</comment>
<dbReference type="GO" id="GO:0009117">
    <property type="term" value="P:nucleotide metabolic process"/>
    <property type="evidence" value="ECO:0007669"/>
    <property type="project" value="UniProtKB-KW"/>
</dbReference>
<dbReference type="GO" id="GO:0005737">
    <property type="term" value="C:cytoplasm"/>
    <property type="evidence" value="ECO:0007669"/>
    <property type="project" value="UniProtKB-SubCell"/>
</dbReference>
<keyword evidence="2 4" id="KW-0378">Hydrolase</keyword>
<reference evidence="5" key="2">
    <citation type="journal article" date="2021" name="PeerJ">
        <title>Extensive microbial diversity within the chicken gut microbiome revealed by metagenomics and culture.</title>
        <authorList>
            <person name="Gilroy R."/>
            <person name="Ravi A."/>
            <person name="Getino M."/>
            <person name="Pursley I."/>
            <person name="Horton D.L."/>
            <person name="Alikhan N.F."/>
            <person name="Baker D."/>
            <person name="Gharbi K."/>
            <person name="Hall N."/>
            <person name="Watson M."/>
            <person name="Adriaenssens E.M."/>
            <person name="Foster-Nyarko E."/>
            <person name="Jarju S."/>
            <person name="Secka A."/>
            <person name="Antonio M."/>
            <person name="Oren A."/>
            <person name="Chaudhuri R.R."/>
            <person name="La Ragione R."/>
            <person name="Hildebrand F."/>
            <person name="Pallen M.J."/>
        </authorList>
    </citation>
    <scope>NUCLEOTIDE SEQUENCE</scope>
    <source>
        <strain evidence="5">11167</strain>
    </source>
</reference>
<dbReference type="Proteomes" id="UP000823633">
    <property type="component" value="Unassembled WGS sequence"/>
</dbReference>
<dbReference type="EC" id="3.6.1.9" evidence="4"/>
<dbReference type="SUPFAM" id="SSF52972">
    <property type="entry name" value="ITPase-like"/>
    <property type="match status" value="1"/>
</dbReference>
<dbReference type="GO" id="GO:0047429">
    <property type="term" value="F:nucleoside triphosphate diphosphatase activity"/>
    <property type="evidence" value="ECO:0007669"/>
    <property type="project" value="UniProtKB-EC"/>
</dbReference>
<comment type="catalytic activity">
    <reaction evidence="4">
        <text>a 2'-deoxyribonucleoside 5'-triphosphate + H2O = a 2'-deoxyribonucleoside 5'-phosphate + diphosphate + H(+)</text>
        <dbReference type="Rhea" id="RHEA:44644"/>
        <dbReference type="ChEBI" id="CHEBI:15377"/>
        <dbReference type="ChEBI" id="CHEBI:15378"/>
        <dbReference type="ChEBI" id="CHEBI:33019"/>
        <dbReference type="ChEBI" id="CHEBI:61560"/>
        <dbReference type="ChEBI" id="CHEBI:65317"/>
        <dbReference type="EC" id="3.6.1.9"/>
    </reaction>
</comment>
<keyword evidence="3 4" id="KW-0546">Nucleotide metabolism</keyword>
<comment type="cofactor">
    <cofactor evidence="1 4">
        <name>a divalent metal cation</name>
        <dbReference type="ChEBI" id="CHEBI:60240"/>
    </cofactor>
</comment>
<evidence type="ECO:0000256" key="4">
    <source>
        <dbReference type="HAMAP-Rule" id="MF_00528"/>
    </source>
</evidence>
<dbReference type="PANTHER" id="PTHR43213:SF5">
    <property type="entry name" value="BIFUNCTIONAL DTTP_UTP PYROPHOSPHATASE_METHYLTRANSFERASE PROTEIN-RELATED"/>
    <property type="match status" value="1"/>
</dbReference>
<comment type="caution">
    <text evidence="4">Lacks conserved residue(s) required for the propagation of feature annotation.</text>
</comment>
<dbReference type="Gene3D" id="3.90.950.10">
    <property type="match status" value="1"/>
</dbReference>
<evidence type="ECO:0000256" key="3">
    <source>
        <dbReference type="ARBA" id="ARBA00023080"/>
    </source>
</evidence>
<sequence>MTEKPTLDSKLAHKAAHLLSPIDLASGSATRIQLLKDCGVDFRSYPQDTDEDRGLATTPGQIVCHIAKGKMDAFASSADFDPARLALALDTMVSFHGRMLGKPHDEADARRMITAFCGQWQDIVTGYVLHIPGKGMRTGAAHSRLLFRSLTPAEVDSYIEGGEWKGVAGGYRLQLNGWRLVERIEGSWSNIVGIPLEELVGILEGNQD</sequence>
<keyword evidence="4" id="KW-0963">Cytoplasm</keyword>
<dbReference type="InterPro" id="IPR003697">
    <property type="entry name" value="Maf-like"/>
</dbReference>
<proteinExistence type="inferred from homology"/>
<accession>A0A9D9HAY9</accession>
<comment type="similarity">
    <text evidence="4">Belongs to the Maf family.</text>
</comment>
<reference evidence="5" key="1">
    <citation type="submission" date="2020-10" db="EMBL/GenBank/DDBJ databases">
        <authorList>
            <person name="Gilroy R."/>
        </authorList>
    </citation>
    <scope>NUCLEOTIDE SEQUENCE</scope>
    <source>
        <strain evidence="5">11167</strain>
    </source>
</reference>
<dbReference type="InterPro" id="IPR029001">
    <property type="entry name" value="ITPase-like_fam"/>
</dbReference>
<evidence type="ECO:0000313" key="6">
    <source>
        <dbReference type="Proteomes" id="UP000823633"/>
    </source>
</evidence>
<dbReference type="HAMAP" id="MF_00528">
    <property type="entry name" value="Maf"/>
    <property type="match status" value="1"/>
</dbReference>
<comment type="function">
    <text evidence="4">Nucleoside triphosphate pyrophosphatase. May have a dual role in cell division arrest and in preventing the incorporation of modified nucleotides into cellular nucleic acids.</text>
</comment>
<dbReference type="EMBL" id="JADIMU010000041">
    <property type="protein sequence ID" value="MBO8443358.1"/>
    <property type="molecule type" value="Genomic_DNA"/>
</dbReference>
<dbReference type="AlphaFoldDB" id="A0A9D9HAY9"/>
<dbReference type="PIRSF" id="PIRSF006305">
    <property type="entry name" value="Maf"/>
    <property type="match status" value="1"/>
</dbReference>
<dbReference type="CDD" id="cd00555">
    <property type="entry name" value="Maf"/>
    <property type="match status" value="1"/>
</dbReference>